<protein>
    <submittedName>
        <fullName evidence="4">TetR/AcrR family transcriptional regulator</fullName>
    </submittedName>
</protein>
<reference evidence="4 5" key="1">
    <citation type="submission" date="2021-03" db="EMBL/GenBank/DDBJ databases">
        <title>Enterococcal diversity collection.</title>
        <authorList>
            <person name="Gilmore M.S."/>
            <person name="Schwartzman J."/>
            <person name="Van Tyne D."/>
            <person name="Martin M."/>
            <person name="Earl A.M."/>
            <person name="Manson A.L."/>
            <person name="Straub T."/>
            <person name="Salamzade R."/>
            <person name="Saavedra J."/>
            <person name="Lebreton F."/>
            <person name="Prichula J."/>
            <person name="Schaufler K."/>
            <person name="Gaca A."/>
            <person name="Sgardioli B."/>
            <person name="Wagenaar J."/>
            <person name="Strong T."/>
        </authorList>
    </citation>
    <scope>NUCLEOTIDE SEQUENCE [LARGE SCALE GENOMIC DNA]</scope>
    <source>
        <strain evidence="4 5">669A</strain>
    </source>
</reference>
<keyword evidence="1 2" id="KW-0238">DNA-binding</keyword>
<dbReference type="RefSeq" id="WP_207672855.1">
    <property type="nucleotide sequence ID" value="NZ_JAFREM010000012.1"/>
</dbReference>
<feature type="DNA-binding region" description="H-T-H motif" evidence="2">
    <location>
        <begin position="32"/>
        <end position="51"/>
    </location>
</feature>
<name>A0ABS3L8G7_9ENTE</name>
<dbReference type="InterPro" id="IPR050624">
    <property type="entry name" value="HTH-type_Tx_Regulator"/>
</dbReference>
<accession>A0ABS3L8G7</accession>
<dbReference type="InterPro" id="IPR001647">
    <property type="entry name" value="HTH_TetR"/>
</dbReference>
<dbReference type="SUPFAM" id="SSF46689">
    <property type="entry name" value="Homeodomain-like"/>
    <property type="match status" value="1"/>
</dbReference>
<dbReference type="Proteomes" id="UP000664601">
    <property type="component" value="Unassembled WGS sequence"/>
</dbReference>
<dbReference type="PANTHER" id="PTHR43479">
    <property type="entry name" value="ACREF/ENVCD OPERON REPRESSOR-RELATED"/>
    <property type="match status" value="1"/>
</dbReference>
<dbReference type="Gene3D" id="1.10.357.10">
    <property type="entry name" value="Tetracycline Repressor, domain 2"/>
    <property type="match status" value="1"/>
</dbReference>
<dbReference type="PROSITE" id="PS50977">
    <property type="entry name" value="HTH_TETR_2"/>
    <property type="match status" value="1"/>
</dbReference>
<keyword evidence="5" id="KW-1185">Reference proteome</keyword>
<comment type="caution">
    <text evidence="4">The sequence shown here is derived from an EMBL/GenBank/DDBJ whole genome shotgun (WGS) entry which is preliminary data.</text>
</comment>
<evidence type="ECO:0000313" key="5">
    <source>
        <dbReference type="Proteomes" id="UP000664601"/>
    </source>
</evidence>
<sequence>MGRGRNPEQTRQKILEVAEKLFLEKGYDDTTIQDIIDGLGGMTKGVIYHHFKSKFNILETLMSEVGDTTAFIDWQGNTGMEKLQNSMERSFTSYKKQSIGYSAAITLRSPRIIGENYLQLFSESVPQIKAIVEEGVQDGSIQTDFPEEIAELMLLTMNLWIGFQTSELSEAALRRKMLFVKQLFDGIGVPLISDELLEESYKLFAVLKK</sequence>
<organism evidence="4 5">
    <name type="scientific">Candidatus Enterococcus moelleringii</name>
    <dbReference type="NCBI Taxonomy" id="2815325"/>
    <lineage>
        <taxon>Bacteria</taxon>
        <taxon>Bacillati</taxon>
        <taxon>Bacillota</taxon>
        <taxon>Bacilli</taxon>
        <taxon>Lactobacillales</taxon>
        <taxon>Enterococcaceae</taxon>
        <taxon>Enterococcus</taxon>
    </lineage>
</organism>
<evidence type="ECO:0000313" key="4">
    <source>
        <dbReference type="EMBL" id="MBO1305922.1"/>
    </source>
</evidence>
<dbReference type="EMBL" id="JAFREM010000012">
    <property type="protein sequence ID" value="MBO1305922.1"/>
    <property type="molecule type" value="Genomic_DNA"/>
</dbReference>
<dbReference type="InterPro" id="IPR009057">
    <property type="entry name" value="Homeodomain-like_sf"/>
</dbReference>
<feature type="domain" description="HTH tetR-type" evidence="3">
    <location>
        <begin position="8"/>
        <end position="69"/>
    </location>
</feature>
<evidence type="ECO:0000256" key="1">
    <source>
        <dbReference type="ARBA" id="ARBA00023125"/>
    </source>
</evidence>
<dbReference type="PANTHER" id="PTHR43479:SF11">
    <property type="entry name" value="ACREF_ENVCD OPERON REPRESSOR-RELATED"/>
    <property type="match status" value="1"/>
</dbReference>
<proteinExistence type="predicted"/>
<dbReference type="Pfam" id="PF00440">
    <property type="entry name" value="TetR_N"/>
    <property type="match status" value="1"/>
</dbReference>
<evidence type="ECO:0000256" key="2">
    <source>
        <dbReference type="PROSITE-ProRule" id="PRU00335"/>
    </source>
</evidence>
<gene>
    <name evidence="4" type="ORF">JZO70_07110</name>
</gene>
<evidence type="ECO:0000259" key="3">
    <source>
        <dbReference type="PROSITE" id="PS50977"/>
    </source>
</evidence>